<feature type="non-terminal residue" evidence="2">
    <location>
        <position position="70"/>
    </location>
</feature>
<dbReference type="AlphaFoldDB" id="A0A6H5GME1"/>
<sequence>GLLFYREAELPPPLPVELPHRQVSEDISSDQGEQDSPVEQVFKNSKEKECYQLFKKMSDRGVSVSFETVL</sequence>
<name>A0A6H5GME1_9HEMI</name>
<keyword evidence="3" id="KW-1185">Reference proteome</keyword>
<dbReference type="EMBL" id="CADCXU010015964">
    <property type="protein sequence ID" value="CAB0005157.1"/>
    <property type="molecule type" value="Genomic_DNA"/>
</dbReference>
<feature type="non-terminal residue" evidence="2">
    <location>
        <position position="1"/>
    </location>
</feature>
<evidence type="ECO:0000313" key="3">
    <source>
        <dbReference type="Proteomes" id="UP000479000"/>
    </source>
</evidence>
<dbReference type="Proteomes" id="UP000479000">
    <property type="component" value="Unassembled WGS sequence"/>
</dbReference>
<feature type="region of interest" description="Disordered" evidence="1">
    <location>
        <begin position="12"/>
        <end position="39"/>
    </location>
</feature>
<dbReference type="OrthoDB" id="7663415at2759"/>
<evidence type="ECO:0000313" key="2">
    <source>
        <dbReference type="EMBL" id="CAB0005157.1"/>
    </source>
</evidence>
<gene>
    <name evidence="2" type="ORF">NTEN_LOCUS10634</name>
</gene>
<organism evidence="2 3">
    <name type="scientific">Nesidiocoris tenuis</name>
    <dbReference type="NCBI Taxonomy" id="355587"/>
    <lineage>
        <taxon>Eukaryota</taxon>
        <taxon>Metazoa</taxon>
        <taxon>Ecdysozoa</taxon>
        <taxon>Arthropoda</taxon>
        <taxon>Hexapoda</taxon>
        <taxon>Insecta</taxon>
        <taxon>Pterygota</taxon>
        <taxon>Neoptera</taxon>
        <taxon>Paraneoptera</taxon>
        <taxon>Hemiptera</taxon>
        <taxon>Heteroptera</taxon>
        <taxon>Panheteroptera</taxon>
        <taxon>Cimicomorpha</taxon>
        <taxon>Miridae</taxon>
        <taxon>Dicyphina</taxon>
        <taxon>Nesidiocoris</taxon>
    </lineage>
</organism>
<proteinExistence type="predicted"/>
<evidence type="ECO:0000256" key="1">
    <source>
        <dbReference type="SAM" id="MobiDB-lite"/>
    </source>
</evidence>
<protein>
    <submittedName>
        <fullName evidence="2">Uncharacterized protein</fullName>
    </submittedName>
</protein>
<accession>A0A6H5GME1</accession>
<reference evidence="2 3" key="1">
    <citation type="submission" date="2020-02" db="EMBL/GenBank/DDBJ databases">
        <authorList>
            <person name="Ferguson B K."/>
        </authorList>
    </citation>
    <scope>NUCLEOTIDE SEQUENCE [LARGE SCALE GENOMIC DNA]</scope>
</reference>